<evidence type="ECO:0000256" key="2">
    <source>
        <dbReference type="ARBA" id="ARBA00022771"/>
    </source>
</evidence>
<dbReference type="OrthoDB" id="1630758at2759"/>
<dbReference type="PANTHER" id="PTHR10131">
    <property type="entry name" value="TNF RECEPTOR ASSOCIATED FACTOR"/>
    <property type="match status" value="1"/>
</dbReference>
<keyword evidence="5" id="KW-0175">Coiled coil</keyword>
<evidence type="ECO:0000256" key="3">
    <source>
        <dbReference type="ARBA" id="ARBA00022833"/>
    </source>
</evidence>
<keyword evidence="9" id="KW-1185">Reference proteome</keyword>
<keyword evidence="3" id="KW-0862">Zinc</keyword>
<dbReference type="GeneID" id="5125687"/>
<feature type="domain" description="RING-type" evidence="7">
    <location>
        <begin position="76"/>
        <end position="123"/>
    </location>
</feature>
<evidence type="ECO:0000256" key="1">
    <source>
        <dbReference type="ARBA" id="ARBA00022723"/>
    </source>
</evidence>
<dbReference type="InParanoid" id="A5DMR0"/>
<dbReference type="Gene3D" id="3.30.40.10">
    <property type="entry name" value="Zinc/RING finger domain, C3HC4 (zinc finger)"/>
    <property type="match status" value="2"/>
</dbReference>
<evidence type="ECO:0000256" key="5">
    <source>
        <dbReference type="SAM" id="Coils"/>
    </source>
</evidence>
<dbReference type="PROSITE" id="PS00518">
    <property type="entry name" value="ZF_RING_1"/>
    <property type="match status" value="1"/>
</dbReference>
<feature type="region of interest" description="Disordered" evidence="6">
    <location>
        <begin position="1"/>
        <end position="41"/>
    </location>
</feature>
<dbReference type="InterPro" id="IPR013083">
    <property type="entry name" value="Znf_RING/FYVE/PHD"/>
</dbReference>
<dbReference type="Pfam" id="PF13445">
    <property type="entry name" value="zf-RING_UBOX"/>
    <property type="match status" value="1"/>
</dbReference>
<dbReference type="VEuPathDB" id="FungiDB:PGUG_04561"/>
<keyword evidence="2 4" id="KW-0863">Zinc-finger</keyword>
<evidence type="ECO:0000256" key="4">
    <source>
        <dbReference type="PROSITE-ProRule" id="PRU00175"/>
    </source>
</evidence>
<dbReference type="GO" id="GO:0008270">
    <property type="term" value="F:zinc ion binding"/>
    <property type="evidence" value="ECO:0007669"/>
    <property type="project" value="UniProtKB-KW"/>
</dbReference>
<dbReference type="SUPFAM" id="SSF49599">
    <property type="entry name" value="TRAF domain-like"/>
    <property type="match status" value="1"/>
</dbReference>
<dbReference type="Proteomes" id="UP000001997">
    <property type="component" value="Unassembled WGS sequence"/>
</dbReference>
<sequence length="470" mass="53519">MNGATSHENSGSETSSIDHHDALDTTSEQNDTNVNSEEPKYQNDEILIPGFDFKTDSDHPDIRNAKYKTAVDHLNCPICQQPFIKPVTTICGHTFCRECIYECFRTARNGDVSPLKGSCPLDRTPIDTTNPNDLFPTPLIITNLIDDLKVFCLNSDRGCEWDGCRWELEYHVLQCEYTGVKCGGRRAASGSSEKDSVCSVMVERRFLSGHEGECAHKVFDCSFCNAEVTLVSQQKHLELECLFNYQTCDLCLNDMIPLRHLEKHKENCQKSGHHRCPAHTIGCTWSGNSDFALEIHLQNNNCQLSQFLPFYQTLNSKVDNLTAENTFLQKQINKILDSIIQGKITNLGYTESIEEISKFDSSSTEDQGKLIYLNYELDRLKFEMDNRIIPYITNSERESVISNLVNDNFAMRDELNMQRVYVSSLRKQLQFLLFTRRGNTPYMGLNGTDGDLDFDIPSRSSSEERLNLKL</sequence>
<dbReference type="InterPro" id="IPR027370">
    <property type="entry name" value="Znf-RING_euk"/>
</dbReference>
<gene>
    <name evidence="8" type="ORF">PGUG_04561</name>
</gene>
<dbReference type="HOGENOM" id="CLU_019709_1_1_1"/>
<feature type="compositionally biased region" description="Polar residues" evidence="6">
    <location>
        <begin position="1"/>
        <end position="15"/>
    </location>
</feature>
<dbReference type="SUPFAM" id="SSF57850">
    <property type="entry name" value="RING/U-box"/>
    <property type="match status" value="1"/>
</dbReference>
<evidence type="ECO:0000313" key="8">
    <source>
        <dbReference type="EMBL" id="EDK40463.2"/>
    </source>
</evidence>
<dbReference type="eggNOG" id="KOG0297">
    <property type="taxonomic scope" value="Eukaryota"/>
</dbReference>
<dbReference type="OMA" id="PLTTICG"/>
<organism evidence="8 9">
    <name type="scientific">Meyerozyma guilliermondii (strain ATCC 6260 / CBS 566 / DSM 6381 / JCM 1539 / NBRC 10279 / NRRL Y-324)</name>
    <name type="common">Yeast</name>
    <name type="synonym">Candida guilliermondii</name>
    <dbReference type="NCBI Taxonomy" id="294746"/>
    <lineage>
        <taxon>Eukaryota</taxon>
        <taxon>Fungi</taxon>
        <taxon>Dikarya</taxon>
        <taxon>Ascomycota</taxon>
        <taxon>Saccharomycotina</taxon>
        <taxon>Pichiomycetes</taxon>
        <taxon>Debaryomycetaceae</taxon>
        <taxon>Meyerozyma</taxon>
    </lineage>
</organism>
<feature type="coiled-coil region" evidence="5">
    <location>
        <begin position="311"/>
        <end position="338"/>
    </location>
</feature>
<protein>
    <recommendedName>
        <fullName evidence="7">RING-type domain-containing protein</fullName>
    </recommendedName>
</protein>
<dbReference type="InterPro" id="IPR001841">
    <property type="entry name" value="Znf_RING"/>
</dbReference>
<keyword evidence="1" id="KW-0479">Metal-binding</keyword>
<proteinExistence type="predicted"/>
<dbReference type="EMBL" id="CH408159">
    <property type="protein sequence ID" value="EDK40463.2"/>
    <property type="molecule type" value="Genomic_DNA"/>
</dbReference>
<feature type="compositionally biased region" description="Polar residues" evidence="6">
    <location>
        <begin position="24"/>
        <end position="36"/>
    </location>
</feature>
<reference evidence="8 9" key="1">
    <citation type="journal article" date="2009" name="Nature">
        <title>Evolution of pathogenicity and sexual reproduction in eight Candida genomes.</title>
        <authorList>
            <person name="Butler G."/>
            <person name="Rasmussen M.D."/>
            <person name="Lin M.F."/>
            <person name="Santos M.A."/>
            <person name="Sakthikumar S."/>
            <person name="Munro C.A."/>
            <person name="Rheinbay E."/>
            <person name="Grabherr M."/>
            <person name="Forche A."/>
            <person name="Reedy J.L."/>
            <person name="Agrafioti I."/>
            <person name="Arnaud M.B."/>
            <person name="Bates S."/>
            <person name="Brown A.J."/>
            <person name="Brunke S."/>
            <person name="Costanzo M.C."/>
            <person name="Fitzpatrick D.A."/>
            <person name="de Groot P.W."/>
            <person name="Harris D."/>
            <person name="Hoyer L.L."/>
            <person name="Hube B."/>
            <person name="Klis F.M."/>
            <person name="Kodira C."/>
            <person name="Lennard N."/>
            <person name="Logue M.E."/>
            <person name="Martin R."/>
            <person name="Neiman A.M."/>
            <person name="Nikolaou E."/>
            <person name="Quail M.A."/>
            <person name="Quinn J."/>
            <person name="Santos M.C."/>
            <person name="Schmitzberger F.F."/>
            <person name="Sherlock G."/>
            <person name="Shah P."/>
            <person name="Silverstein K.A."/>
            <person name="Skrzypek M.S."/>
            <person name="Soll D."/>
            <person name="Staggs R."/>
            <person name="Stansfield I."/>
            <person name="Stumpf M.P."/>
            <person name="Sudbery P.E."/>
            <person name="Srikantha T."/>
            <person name="Zeng Q."/>
            <person name="Berman J."/>
            <person name="Berriman M."/>
            <person name="Heitman J."/>
            <person name="Gow N.A."/>
            <person name="Lorenz M.C."/>
            <person name="Birren B.W."/>
            <person name="Kellis M."/>
            <person name="Cuomo C.A."/>
        </authorList>
    </citation>
    <scope>NUCLEOTIDE SEQUENCE [LARGE SCALE GENOMIC DNA]</scope>
    <source>
        <strain evidence="9">ATCC 6260 / CBS 566 / DSM 6381 / JCM 1539 / NBRC 10279 / NRRL Y-324</strain>
    </source>
</reference>
<evidence type="ECO:0000313" key="9">
    <source>
        <dbReference type="Proteomes" id="UP000001997"/>
    </source>
</evidence>
<name>A5DMR0_PICGU</name>
<evidence type="ECO:0000259" key="7">
    <source>
        <dbReference type="PROSITE" id="PS50089"/>
    </source>
</evidence>
<evidence type="ECO:0000256" key="6">
    <source>
        <dbReference type="SAM" id="MobiDB-lite"/>
    </source>
</evidence>
<dbReference type="RefSeq" id="XP_001483832.2">
    <property type="nucleotide sequence ID" value="XM_001483782.1"/>
</dbReference>
<dbReference type="AlphaFoldDB" id="A5DMR0"/>
<dbReference type="STRING" id="294746.A5DMR0"/>
<dbReference type="InterPro" id="IPR017907">
    <property type="entry name" value="Znf_RING_CS"/>
</dbReference>
<dbReference type="SMART" id="SM00184">
    <property type="entry name" value="RING"/>
    <property type="match status" value="1"/>
</dbReference>
<dbReference type="PANTHER" id="PTHR10131:SF94">
    <property type="entry name" value="TNF RECEPTOR-ASSOCIATED FACTOR 4"/>
    <property type="match status" value="1"/>
</dbReference>
<dbReference type="PROSITE" id="PS50089">
    <property type="entry name" value="ZF_RING_2"/>
    <property type="match status" value="1"/>
</dbReference>
<dbReference type="KEGG" id="pgu:PGUG_04561"/>
<accession>A5DMR0</accession>